<dbReference type="InterPro" id="IPR019734">
    <property type="entry name" value="TPR_rpt"/>
</dbReference>
<dbReference type="GO" id="GO:0016020">
    <property type="term" value="C:membrane"/>
    <property type="evidence" value="ECO:0007669"/>
    <property type="project" value="UniProtKB-SubCell"/>
</dbReference>
<organism evidence="7 8">
    <name type="scientific">Pedobacter yonginense</name>
    <dbReference type="NCBI Taxonomy" id="651869"/>
    <lineage>
        <taxon>Bacteria</taxon>
        <taxon>Pseudomonadati</taxon>
        <taxon>Bacteroidota</taxon>
        <taxon>Sphingobacteriia</taxon>
        <taxon>Sphingobacteriales</taxon>
        <taxon>Sphingobacteriaceae</taxon>
        <taxon>Pedobacter</taxon>
    </lineage>
</organism>
<feature type="transmembrane region" description="Helical" evidence="5">
    <location>
        <begin position="227"/>
        <end position="244"/>
    </location>
</feature>
<feature type="transmembrane region" description="Helical" evidence="5">
    <location>
        <begin position="251"/>
        <end position="273"/>
    </location>
</feature>
<keyword evidence="4 5" id="KW-0472">Membrane</keyword>
<feature type="transmembrane region" description="Helical" evidence="5">
    <location>
        <begin position="357"/>
        <end position="376"/>
    </location>
</feature>
<dbReference type="Pfam" id="PF13181">
    <property type="entry name" value="TPR_8"/>
    <property type="match status" value="2"/>
</dbReference>
<feature type="domain" description="O-antigen ligase-related" evidence="6">
    <location>
        <begin position="211"/>
        <end position="359"/>
    </location>
</feature>
<feature type="transmembrane region" description="Helical" evidence="5">
    <location>
        <begin position="178"/>
        <end position="198"/>
    </location>
</feature>
<keyword evidence="3 5" id="KW-1133">Transmembrane helix</keyword>
<feature type="transmembrane region" description="Helical" evidence="5">
    <location>
        <begin position="411"/>
        <end position="432"/>
    </location>
</feature>
<evidence type="ECO:0000256" key="3">
    <source>
        <dbReference type="ARBA" id="ARBA00022989"/>
    </source>
</evidence>
<accession>A0A317EI78</accession>
<dbReference type="SUPFAM" id="SSF48452">
    <property type="entry name" value="TPR-like"/>
    <property type="match status" value="1"/>
</dbReference>
<dbReference type="Gene3D" id="1.25.40.10">
    <property type="entry name" value="Tetratricopeptide repeat domain"/>
    <property type="match status" value="2"/>
</dbReference>
<dbReference type="RefSeq" id="WP_109926908.1">
    <property type="nucleotide sequence ID" value="NZ_QGNZ01000004.1"/>
</dbReference>
<evidence type="ECO:0000313" key="7">
    <source>
        <dbReference type="EMBL" id="PWS26342.1"/>
    </source>
</evidence>
<reference evidence="7 8" key="1">
    <citation type="submission" date="2018-05" db="EMBL/GenBank/DDBJ databases">
        <title>Pedobacter paludis sp. nov., isolated from wetland soil.</title>
        <authorList>
            <person name="Zhang Y."/>
            <person name="Wang G."/>
        </authorList>
    </citation>
    <scope>NUCLEOTIDE SEQUENCE [LARGE SCALE GENOMIC DNA]</scope>
    <source>
        <strain evidence="7 8">KCTC22721</strain>
    </source>
</reference>
<dbReference type="Pfam" id="PF04932">
    <property type="entry name" value="Wzy_C"/>
    <property type="match status" value="1"/>
</dbReference>
<evidence type="ECO:0000313" key="8">
    <source>
        <dbReference type="Proteomes" id="UP000245379"/>
    </source>
</evidence>
<feature type="transmembrane region" description="Helical" evidence="5">
    <location>
        <begin position="82"/>
        <end position="100"/>
    </location>
</feature>
<protein>
    <recommendedName>
        <fullName evidence="6">O-antigen ligase-related domain-containing protein</fullName>
    </recommendedName>
</protein>
<dbReference type="OrthoDB" id="665122at2"/>
<keyword evidence="2 5" id="KW-0812">Transmembrane</keyword>
<feature type="transmembrane region" description="Helical" evidence="5">
    <location>
        <begin position="388"/>
        <end position="405"/>
    </location>
</feature>
<comment type="subcellular location">
    <subcellularLocation>
        <location evidence="1">Membrane</location>
        <topology evidence="1">Multi-pass membrane protein</topology>
    </subcellularLocation>
</comment>
<name>A0A317EI78_9SPHI</name>
<dbReference type="SMART" id="SM00028">
    <property type="entry name" value="TPR"/>
    <property type="match status" value="4"/>
</dbReference>
<evidence type="ECO:0000256" key="5">
    <source>
        <dbReference type="SAM" id="Phobius"/>
    </source>
</evidence>
<evidence type="ECO:0000256" key="4">
    <source>
        <dbReference type="ARBA" id="ARBA00023136"/>
    </source>
</evidence>
<feature type="transmembrane region" description="Helical" evidence="5">
    <location>
        <begin position="50"/>
        <end position="70"/>
    </location>
</feature>
<proteinExistence type="predicted"/>
<dbReference type="InterPro" id="IPR051533">
    <property type="entry name" value="WaaL-like"/>
</dbReference>
<feature type="transmembrane region" description="Helical" evidence="5">
    <location>
        <begin position="20"/>
        <end position="38"/>
    </location>
</feature>
<keyword evidence="8" id="KW-1185">Reference proteome</keyword>
<dbReference type="PANTHER" id="PTHR37422:SF13">
    <property type="entry name" value="LIPOPOLYSACCHARIDE BIOSYNTHESIS PROTEIN PA4999-RELATED"/>
    <property type="match status" value="1"/>
</dbReference>
<evidence type="ECO:0000259" key="6">
    <source>
        <dbReference type="Pfam" id="PF04932"/>
    </source>
</evidence>
<feature type="transmembrane region" description="Helical" evidence="5">
    <location>
        <begin position="106"/>
        <end position="126"/>
    </location>
</feature>
<feature type="transmembrane region" description="Helical" evidence="5">
    <location>
        <begin position="138"/>
        <end position="158"/>
    </location>
</feature>
<feature type="transmembrane region" description="Helical" evidence="5">
    <location>
        <begin position="205"/>
        <end position="221"/>
    </location>
</feature>
<evidence type="ECO:0000256" key="2">
    <source>
        <dbReference type="ARBA" id="ARBA00022692"/>
    </source>
</evidence>
<evidence type="ECO:0000256" key="1">
    <source>
        <dbReference type="ARBA" id="ARBA00004141"/>
    </source>
</evidence>
<comment type="caution">
    <text evidence="7">The sequence shown here is derived from an EMBL/GenBank/DDBJ whole genome shotgun (WGS) entry which is preliminary data.</text>
</comment>
<feature type="transmembrane region" description="Helical" evidence="5">
    <location>
        <begin position="444"/>
        <end position="461"/>
    </location>
</feature>
<dbReference type="InterPro" id="IPR007016">
    <property type="entry name" value="O-antigen_ligase-rel_domated"/>
</dbReference>
<dbReference type="PANTHER" id="PTHR37422">
    <property type="entry name" value="TEICHURONIC ACID BIOSYNTHESIS PROTEIN TUAE"/>
    <property type="match status" value="1"/>
</dbReference>
<dbReference type="InterPro" id="IPR011990">
    <property type="entry name" value="TPR-like_helical_dom_sf"/>
</dbReference>
<dbReference type="Proteomes" id="UP000245379">
    <property type="component" value="Unassembled WGS sequence"/>
</dbReference>
<dbReference type="AlphaFoldDB" id="A0A317EI78"/>
<gene>
    <name evidence="7" type="ORF">DHW03_16305</name>
</gene>
<sequence>MKKKIGKVVPKQPIAEKAVADNRILFIFICYVFVEFIPHFRSHDRTMPQYLYLTLLNIIVLLYGRSKGLYPISLFNSLKSSWLVRLYLMFVLLCGISIFAAENLSLSIVAIAEIGVLVSALINLLALFYNRLHLIKKVAFVLAIIAILQASYALLAFNTHSVLDAISSENFKGNSGNINIFSMSFLIKLPLIFFGIISSTDYKKWVFSSALCLSSLIVFLINARASAIAIILISVIFIIYYIKINGAKKPAFFNLLYLILPLLLSLAIANMVFKAGGNNQQRFSSTLSRLKQTKNDASINARLMYWENAIKITKKYPVIGIGLNNWKVESIPYESTQESIFSIHTHNDFLQLFAETGVLNGCLYLSIFVLIFLINLKRILKPDTREKQIIALLALLMLIVFGIDSTFNFPFLVPVMQVQFCLCIVLTLLNTTDGNLSAQPQNKLWVTGLIVIAVLPLYINYKALKTAQFAQLIIENDQKIKETNSIQGTLTGDEVVAQMPFYPNVMGEELAPFVEYAGAFYMREKNFDKSKFYLDQAIAINPYLGTGYFLKAYGAEGNGLVDSAYQYAKQSIAIKPNSTRNLHFALHMAEVKKDTLGALNLYNAVSKVVKKPIDWINTYTVLNNMGYKGIKGFIREGIKYFPKDSAIVDLTTRITVDSCLLLAQKQFAQGKYANVVATYKTGLKVAPNNAYILQNLGFFYYNINKADDAIKCLKQAIEQGVLIDGKTEYYLGFLYLKKQDKINACKYLALASGRSYPDDVGVYTSCK</sequence>
<dbReference type="EMBL" id="QGNZ01000004">
    <property type="protein sequence ID" value="PWS26342.1"/>
    <property type="molecule type" value="Genomic_DNA"/>
</dbReference>